<dbReference type="RefSeq" id="WP_129112483.1">
    <property type="nucleotide sequence ID" value="NZ_CP026520.1"/>
</dbReference>
<evidence type="ECO:0000313" key="2">
    <source>
        <dbReference type="Proteomes" id="UP001527202"/>
    </source>
</evidence>
<name>A0ABT4FJ97_9BACL</name>
<dbReference type="SUPFAM" id="SSF54001">
    <property type="entry name" value="Cysteine proteinases"/>
    <property type="match status" value="1"/>
</dbReference>
<dbReference type="Gene3D" id="3.90.1720.10">
    <property type="entry name" value="endopeptidase domain like (from Nostoc punctiforme)"/>
    <property type="match status" value="1"/>
</dbReference>
<dbReference type="GeneID" id="95375996"/>
<organism evidence="1 2">
    <name type="scientific">Paenibacillus chitinolyticus</name>
    <dbReference type="NCBI Taxonomy" id="79263"/>
    <lineage>
        <taxon>Bacteria</taxon>
        <taxon>Bacillati</taxon>
        <taxon>Bacillota</taxon>
        <taxon>Bacilli</taxon>
        <taxon>Bacillales</taxon>
        <taxon>Paenibacillaceae</taxon>
        <taxon>Paenibacillus</taxon>
    </lineage>
</organism>
<reference evidence="1 2" key="1">
    <citation type="submission" date="2022-05" db="EMBL/GenBank/DDBJ databases">
        <title>Genome Sequencing of Bee-Associated Microbes.</title>
        <authorList>
            <person name="Dunlap C."/>
        </authorList>
    </citation>
    <scope>NUCLEOTIDE SEQUENCE [LARGE SCALE GENOMIC DNA]</scope>
    <source>
        <strain evidence="1 2">NRRL B-23120</strain>
    </source>
</reference>
<evidence type="ECO:0000313" key="1">
    <source>
        <dbReference type="EMBL" id="MCY9598575.1"/>
    </source>
</evidence>
<dbReference type="InterPro" id="IPR038765">
    <property type="entry name" value="Papain-like_cys_pep_sf"/>
</dbReference>
<proteinExistence type="predicted"/>
<dbReference type="Proteomes" id="UP001527202">
    <property type="component" value="Unassembled WGS sequence"/>
</dbReference>
<gene>
    <name evidence="1" type="ORF">M5X16_22750</name>
</gene>
<accession>A0ABT4FJ97</accession>
<sequence>MALIPVTIFANESTSDNSTVYAVPPGGGRVYPGTNVSVIPGDVLVTNDTRSMGLHGHAAIVGDWDGVTVSIEGSGYSPGLTSLDDWFKKRPNTKVMRWTGASSQAINAGFWAKSYVSTHPNATFSLINTLGDQDKVYCSKIPWMAFYYGSNIAIDGHSYIADMVYSPYAWLSASKMSAVAAIGAM</sequence>
<dbReference type="EMBL" id="JAMDMJ010000033">
    <property type="protein sequence ID" value="MCY9598575.1"/>
    <property type="molecule type" value="Genomic_DNA"/>
</dbReference>
<keyword evidence="2" id="KW-1185">Reference proteome</keyword>
<protein>
    <submittedName>
        <fullName evidence="1">Uncharacterized protein</fullName>
    </submittedName>
</protein>
<comment type="caution">
    <text evidence="1">The sequence shown here is derived from an EMBL/GenBank/DDBJ whole genome shotgun (WGS) entry which is preliminary data.</text>
</comment>